<dbReference type="PANTHER" id="PTHR15921">
    <property type="entry name" value="PRE-MRNA CLEAVAGE COMPLEX II"/>
    <property type="match status" value="1"/>
</dbReference>
<dbReference type="InterPro" id="IPR006569">
    <property type="entry name" value="CID_dom"/>
</dbReference>
<feature type="region of interest" description="Disordered" evidence="2">
    <location>
        <begin position="384"/>
        <end position="404"/>
    </location>
</feature>
<feature type="compositionally biased region" description="Basic and acidic residues" evidence="2">
    <location>
        <begin position="539"/>
        <end position="557"/>
    </location>
</feature>
<protein>
    <recommendedName>
        <fullName evidence="7">CID domain-containing protein</fullName>
    </recommendedName>
</protein>
<dbReference type="GO" id="GO:0000993">
    <property type="term" value="F:RNA polymerase II complex binding"/>
    <property type="evidence" value="ECO:0007669"/>
    <property type="project" value="InterPro"/>
</dbReference>
<evidence type="ECO:0000313" key="5">
    <source>
        <dbReference type="EMBL" id="KAF2861236.1"/>
    </source>
</evidence>
<evidence type="ECO:0000256" key="2">
    <source>
        <dbReference type="SAM" id="MobiDB-lite"/>
    </source>
</evidence>
<feature type="domain" description="VHS" evidence="3">
    <location>
        <begin position="22"/>
        <end position="137"/>
    </location>
</feature>
<dbReference type="PANTHER" id="PTHR15921:SF3">
    <property type="entry name" value="PRE-MRNA CLEAVAGE COMPLEX 2 PROTEIN PCF11"/>
    <property type="match status" value="1"/>
</dbReference>
<dbReference type="GO" id="GO:0006369">
    <property type="term" value="P:termination of RNA polymerase II transcription"/>
    <property type="evidence" value="ECO:0007669"/>
    <property type="project" value="InterPro"/>
</dbReference>
<dbReference type="AlphaFoldDB" id="A0A6A7C0Z1"/>
<dbReference type="Pfam" id="PF04818">
    <property type="entry name" value="CID"/>
    <property type="match status" value="1"/>
</dbReference>
<comment type="subunit">
    <text evidence="1">Component of the ESCRT-0 complex composed of HSE1 and VPS27.</text>
</comment>
<dbReference type="Gene3D" id="1.25.40.90">
    <property type="match status" value="1"/>
</dbReference>
<dbReference type="InterPro" id="IPR047415">
    <property type="entry name" value="Pcf11_CID"/>
</dbReference>
<feature type="compositionally biased region" description="Basic and acidic residues" evidence="2">
    <location>
        <begin position="621"/>
        <end position="636"/>
    </location>
</feature>
<feature type="domain" description="CID" evidence="4">
    <location>
        <begin position="12"/>
        <end position="150"/>
    </location>
</feature>
<dbReference type="GO" id="GO:0035091">
    <property type="term" value="F:phosphatidylinositol binding"/>
    <property type="evidence" value="ECO:0007669"/>
    <property type="project" value="InterPro"/>
</dbReference>
<dbReference type="GO" id="GO:0043130">
    <property type="term" value="F:ubiquitin binding"/>
    <property type="evidence" value="ECO:0007669"/>
    <property type="project" value="InterPro"/>
</dbReference>
<reference evidence="5" key="1">
    <citation type="journal article" date="2020" name="Stud. Mycol.">
        <title>101 Dothideomycetes genomes: a test case for predicting lifestyles and emergence of pathogens.</title>
        <authorList>
            <person name="Haridas S."/>
            <person name="Albert R."/>
            <person name="Binder M."/>
            <person name="Bloem J."/>
            <person name="Labutti K."/>
            <person name="Salamov A."/>
            <person name="Andreopoulos B."/>
            <person name="Baker S."/>
            <person name="Barry K."/>
            <person name="Bills G."/>
            <person name="Bluhm B."/>
            <person name="Cannon C."/>
            <person name="Castanera R."/>
            <person name="Culley D."/>
            <person name="Daum C."/>
            <person name="Ezra D."/>
            <person name="Gonzalez J."/>
            <person name="Henrissat B."/>
            <person name="Kuo A."/>
            <person name="Liang C."/>
            <person name="Lipzen A."/>
            <person name="Lutzoni F."/>
            <person name="Magnuson J."/>
            <person name="Mondo S."/>
            <person name="Nolan M."/>
            <person name="Ohm R."/>
            <person name="Pangilinan J."/>
            <person name="Park H.-J."/>
            <person name="Ramirez L."/>
            <person name="Alfaro M."/>
            <person name="Sun H."/>
            <person name="Tritt A."/>
            <person name="Yoshinaga Y."/>
            <person name="Zwiers L.-H."/>
            <person name="Turgeon B."/>
            <person name="Goodwin S."/>
            <person name="Spatafora J."/>
            <person name="Crous P."/>
            <person name="Grigoriev I."/>
        </authorList>
    </citation>
    <scope>NUCLEOTIDE SEQUENCE</scope>
    <source>
        <strain evidence="5">CBS 480.64</strain>
    </source>
</reference>
<dbReference type="SUPFAM" id="SSF48464">
    <property type="entry name" value="ENTH/VHS domain"/>
    <property type="match status" value="1"/>
</dbReference>
<feature type="region of interest" description="Disordered" evidence="2">
    <location>
        <begin position="519"/>
        <end position="559"/>
    </location>
</feature>
<evidence type="ECO:0000259" key="3">
    <source>
        <dbReference type="PROSITE" id="PS50179"/>
    </source>
</evidence>
<accession>A0A6A7C0Z1</accession>
<dbReference type="GO" id="GO:0005737">
    <property type="term" value="C:cytoplasm"/>
    <property type="evidence" value="ECO:0007669"/>
    <property type="project" value="TreeGrafter"/>
</dbReference>
<gene>
    <name evidence="5" type="ORF">K470DRAFT_276383</name>
</gene>
<dbReference type="GO" id="GO:0003729">
    <property type="term" value="F:mRNA binding"/>
    <property type="evidence" value="ECO:0007669"/>
    <property type="project" value="InterPro"/>
</dbReference>
<dbReference type="FunFam" id="1.25.40.90:FF:000016">
    <property type="entry name" value="mRNA cleavage factor complex component Pcf11"/>
    <property type="match status" value="1"/>
</dbReference>
<dbReference type="InterPro" id="IPR008942">
    <property type="entry name" value="ENTH_VHS"/>
</dbReference>
<name>A0A6A7C0Z1_9PEZI</name>
<dbReference type="Proteomes" id="UP000799421">
    <property type="component" value="Unassembled WGS sequence"/>
</dbReference>
<dbReference type="PROSITE" id="PS50179">
    <property type="entry name" value="VHS"/>
    <property type="match status" value="1"/>
</dbReference>
<dbReference type="CDD" id="cd16982">
    <property type="entry name" value="CID_Pcf11"/>
    <property type="match status" value="1"/>
</dbReference>
<dbReference type="InterPro" id="IPR045154">
    <property type="entry name" value="PCF11-like"/>
</dbReference>
<dbReference type="SMART" id="SM00582">
    <property type="entry name" value="RPR"/>
    <property type="match status" value="1"/>
</dbReference>
<evidence type="ECO:0000256" key="1">
    <source>
        <dbReference type="ARBA" id="ARBA00011446"/>
    </source>
</evidence>
<sequence>MAALSPRGSLSAASDVATDFEESLKDLQQNNRLEIMNLTTIARENTEHAHAFSRILENHIKKVTPSRKLPALYLLDSIVKNVGTPYTVFLSRNLYSTFMEAYTLVDNATRRAMDNLLKTWKEPVPGSVDHRPVFQPEVVRPIENALIKAKTMAVQHQRQGPLYSNHSTPVPYNSTTPVPFNTTPTPFTPYHGAVSTPPPRPSSVISSTPQPVIDYKSLRSDVDALVVALQAQLATSPYDADLRSKYENIFQLQRLVNAGDIPPASFQNVRTEISKVAASLLQKTQAVSAWPSAPYLFPPTQPEPIPNLQDLLNQKPATIHLPVPQQTPAPDAKSLLAALTQSGVLPQPTPTPTPNVGSLLSQLQPQQSSTAEILASLEKILPRSGSQTGMQSIPPSGPPGVPLSGMPQLPPQGIPPTASQPMNPRSISLRTPRPDLLQKLYTSQPNQCSACGRRFTASPEGKAEKARHLDWHFRANQALATADPTTRHNHRNWHPTEMQWIKHLDFDHTTSVAEISTTKAKDGGEGYPQGDAKGGYAKTDGKDPTHPKANKGEDKHVRAPPGVSVNVCAICQEEMRSRYDEGVGDWVFGNAAFMGTAGAPSSHPIVHWTCLREVSGRGKRKGEGEESDRERRRVRT</sequence>
<dbReference type="GO" id="GO:0016192">
    <property type="term" value="P:vesicle-mediated transport"/>
    <property type="evidence" value="ECO:0007669"/>
    <property type="project" value="UniProtKB-ARBA"/>
</dbReference>
<dbReference type="InterPro" id="IPR002014">
    <property type="entry name" value="VHS_dom"/>
</dbReference>
<dbReference type="EMBL" id="MU005974">
    <property type="protein sequence ID" value="KAF2861236.1"/>
    <property type="molecule type" value="Genomic_DNA"/>
</dbReference>
<feature type="region of interest" description="Disordered" evidence="2">
    <location>
        <begin position="614"/>
        <end position="636"/>
    </location>
</feature>
<evidence type="ECO:0000259" key="4">
    <source>
        <dbReference type="PROSITE" id="PS51391"/>
    </source>
</evidence>
<dbReference type="OrthoDB" id="343582at2759"/>
<keyword evidence="6" id="KW-1185">Reference proteome</keyword>
<organism evidence="5 6">
    <name type="scientific">Piedraia hortae CBS 480.64</name>
    <dbReference type="NCBI Taxonomy" id="1314780"/>
    <lineage>
        <taxon>Eukaryota</taxon>
        <taxon>Fungi</taxon>
        <taxon>Dikarya</taxon>
        <taxon>Ascomycota</taxon>
        <taxon>Pezizomycotina</taxon>
        <taxon>Dothideomycetes</taxon>
        <taxon>Dothideomycetidae</taxon>
        <taxon>Capnodiales</taxon>
        <taxon>Piedraiaceae</taxon>
        <taxon>Piedraia</taxon>
    </lineage>
</organism>
<dbReference type="GO" id="GO:0031124">
    <property type="term" value="P:mRNA 3'-end processing"/>
    <property type="evidence" value="ECO:0007669"/>
    <property type="project" value="InterPro"/>
</dbReference>
<evidence type="ECO:0000313" key="6">
    <source>
        <dbReference type="Proteomes" id="UP000799421"/>
    </source>
</evidence>
<dbReference type="GO" id="GO:0005849">
    <property type="term" value="C:mRNA cleavage factor complex"/>
    <property type="evidence" value="ECO:0007669"/>
    <property type="project" value="TreeGrafter"/>
</dbReference>
<proteinExistence type="predicted"/>
<evidence type="ECO:0008006" key="7">
    <source>
        <dbReference type="Google" id="ProtNLM"/>
    </source>
</evidence>
<dbReference type="PROSITE" id="PS51391">
    <property type="entry name" value="CID"/>
    <property type="match status" value="1"/>
</dbReference>
<dbReference type="GO" id="GO:0007034">
    <property type="term" value="P:vacuolar transport"/>
    <property type="evidence" value="ECO:0007669"/>
    <property type="project" value="UniProtKB-ARBA"/>
</dbReference>